<keyword evidence="4 5" id="KW-0472">Membrane</keyword>
<keyword evidence="2 5" id="KW-0812">Transmembrane</keyword>
<organism evidence="7 8">
    <name type="scientific">SAR86 cluster bacterium</name>
    <dbReference type="NCBI Taxonomy" id="2030880"/>
    <lineage>
        <taxon>Bacteria</taxon>
        <taxon>Pseudomonadati</taxon>
        <taxon>Pseudomonadota</taxon>
        <taxon>Gammaproteobacteria</taxon>
        <taxon>SAR86 cluster</taxon>
    </lineage>
</organism>
<feature type="domain" description="Major facilitator superfamily (MFS) profile" evidence="6">
    <location>
        <begin position="5"/>
        <end position="392"/>
    </location>
</feature>
<protein>
    <submittedName>
        <fullName evidence="7">MFS transporter</fullName>
    </submittedName>
</protein>
<feature type="transmembrane region" description="Helical" evidence="5">
    <location>
        <begin position="71"/>
        <end position="91"/>
    </location>
</feature>
<feature type="transmembrane region" description="Helical" evidence="5">
    <location>
        <begin position="147"/>
        <end position="166"/>
    </location>
</feature>
<dbReference type="Pfam" id="PF07690">
    <property type="entry name" value="MFS_1"/>
    <property type="match status" value="1"/>
</dbReference>
<dbReference type="GO" id="GO:0016020">
    <property type="term" value="C:membrane"/>
    <property type="evidence" value="ECO:0007669"/>
    <property type="project" value="UniProtKB-SubCell"/>
</dbReference>
<feature type="transmembrane region" description="Helical" evidence="5">
    <location>
        <begin position="97"/>
        <end position="117"/>
    </location>
</feature>
<feature type="transmembrane region" description="Helical" evidence="5">
    <location>
        <begin position="37"/>
        <end position="59"/>
    </location>
</feature>
<sequence length="397" mass="43563">MSISGSSWLKFGLFTVGLGQSFVFVLVPPLARDLGLSVIQTSLIFAISAFAWAITSAYWGRASDIYGRRNIAILGLIGYAVSLIALITPLFLVERNILDVAFLFPALVLGRLINGLLGSATRPASFAYTADITSKEKRTLKFARLESSFLLGTVAGPLLGGFLFLVTKETPFYVFSFLAFVAATGIYINLKSTNIQKIRNNDNVKKISWYSKTIWPFLVLAAILSLCQSSLLQSIGFYLTDSFGDTPDLLILISMTFTLLSISTIVSQYIFTDAFPLNNFNLLLFGTILLVFSYFTMAFFPKISIYYLSIIVLGLGFGMTRPALSSALSIAQTPENQGSAAGYLGSVIPIGHMTTPFIAMPIYAINPSYLYYFSSILCIGLILFIIFHPMIRNTESL</sequence>
<keyword evidence="3 5" id="KW-1133">Transmembrane helix</keyword>
<dbReference type="EMBL" id="SHBG01000013">
    <property type="protein sequence ID" value="RZO24964.1"/>
    <property type="molecule type" value="Genomic_DNA"/>
</dbReference>
<evidence type="ECO:0000256" key="5">
    <source>
        <dbReference type="SAM" id="Phobius"/>
    </source>
</evidence>
<dbReference type="Proteomes" id="UP000315498">
    <property type="component" value="Unassembled WGS sequence"/>
</dbReference>
<dbReference type="InterPro" id="IPR011701">
    <property type="entry name" value="MFS"/>
</dbReference>
<evidence type="ECO:0000259" key="6">
    <source>
        <dbReference type="PROSITE" id="PS50850"/>
    </source>
</evidence>
<evidence type="ECO:0000256" key="4">
    <source>
        <dbReference type="ARBA" id="ARBA00023136"/>
    </source>
</evidence>
<dbReference type="PANTHER" id="PTHR23546:SF1">
    <property type="entry name" value="MEMBRANE PROTEIN"/>
    <property type="match status" value="1"/>
</dbReference>
<evidence type="ECO:0000313" key="8">
    <source>
        <dbReference type="Proteomes" id="UP000315498"/>
    </source>
</evidence>
<proteinExistence type="predicted"/>
<dbReference type="AlphaFoldDB" id="A0A520MUW3"/>
<feature type="transmembrane region" description="Helical" evidence="5">
    <location>
        <begin position="249"/>
        <end position="270"/>
    </location>
</feature>
<feature type="transmembrane region" description="Helical" evidence="5">
    <location>
        <begin position="340"/>
        <end position="363"/>
    </location>
</feature>
<reference evidence="7 8" key="1">
    <citation type="submission" date="2019-02" db="EMBL/GenBank/DDBJ databases">
        <title>Prokaryotic population dynamics and viral predation in marine succession experiment using metagenomics: the confinement effect.</title>
        <authorList>
            <person name="Haro-Moreno J.M."/>
            <person name="Rodriguez-Valera F."/>
            <person name="Lopez-Perez M."/>
        </authorList>
    </citation>
    <scope>NUCLEOTIDE SEQUENCE [LARGE SCALE GENOMIC DNA]</scope>
    <source>
        <strain evidence="7">MED-G161</strain>
    </source>
</reference>
<dbReference type="GO" id="GO:0022857">
    <property type="term" value="F:transmembrane transporter activity"/>
    <property type="evidence" value="ECO:0007669"/>
    <property type="project" value="InterPro"/>
</dbReference>
<dbReference type="PRINTS" id="PR01035">
    <property type="entry name" value="TCRTETA"/>
</dbReference>
<comment type="caution">
    <text evidence="7">The sequence shown here is derived from an EMBL/GenBank/DDBJ whole genome shotgun (WGS) entry which is preliminary data.</text>
</comment>
<feature type="transmembrane region" description="Helical" evidence="5">
    <location>
        <begin position="282"/>
        <end position="300"/>
    </location>
</feature>
<comment type="subcellular location">
    <subcellularLocation>
        <location evidence="1">Membrane</location>
        <topology evidence="1">Multi-pass membrane protein</topology>
    </subcellularLocation>
</comment>
<feature type="transmembrane region" description="Helical" evidence="5">
    <location>
        <begin position="172"/>
        <end position="190"/>
    </location>
</feature>
<evidence type="ECO:0000313" key="7">
    <source>
        <dbReference type="EMBL" id="RZO24964.1"/>
    </source>
</evidence>
<name>A0A520MUW3_9GAMM</name>
<gene>
    <name evidence="7" type="ORF">EVA94_01985</name>
</gene>
<dbReference type="SUPFAM" id="SSF103473">
    <property type="entry name" value="MFS general substrate transporter"/>
    <property type="match status" value="1"/>
</dbReference>
<evidence type="ECO:0000256" key="3">
    <source>
        <dbReference type="ARBA" id="ARBA00022989"/>
    </source>
</evidence>
<feature type="transmembrane region" description="Helical" evidence="5">
    <location>
        <begin position="12"/>
        <end position="31"/>
    </location>
</feature>
<dbReference type="Gene3D" id="1.20.1250.20">
    <property type="entry name" value="MFS general substrate transporter like domains"/>
    <property type="match status" value="1"/>
</dbReference>
<feature type="transmembrane region" description="Helical" evidence="5">
    <location>
        <begin position="306"/>
        <end position="328"/>
    </location>
</feature>
<dbReference type="PANTHER" id="PTHR23546">
    <property type="entry name" value="TRANSPORT PROTEIN"/>
    <property type="match status" value="1"/>
</dbReference>
<evidence type="ECO:0000256" key="1">
    <source>
        <dbReference type="ARBA" id="ARBA00004141"/>
    </source>
</evidence>
<feature type="transmembrane region" description="Helical" evidence="5">
    <location>
        <begin position="214"/>
        <end position="237"/>
    </location>
</feature>
<dbReference type="CDD" id="cd17325">
    <property type="entry name" value="MFS_MdtG_SLC18_like"/>
    <property type="match status" value="1"/>
</dbReference>
<dbReference type="PROSITE" id="PS50850">
    <property type="entry name" value="MFS"/>
    <property type="match status" value="1"/>
</dbReference>
<accession>A0A520MUW3</accession>
<feature type="transmembrane region" description="Helical" evidence="5">
    <location>
        <begin position="369"/>
        <end position="391"/>
    </location>
</feature>
<dbReference type="InterPro" id="IPR020846">
    <property type="entry name" value="MFS_dom"/>
</dbReference>
<dbReference type="InterPro" id="IPR036259">
    <property type="entry name" value="MFS_trans_sf"/>
</dbReference>
<dbReference type="InterPro" id="IPR001958">
    <property type="entry name" value="Tet-R_TetA/multi-R_MdtG-like"/>
</dbReference>
<evidence type="ECO:0000256" key="2">
    <source>
        <dbReference type="ARBA" id="ARBA00022692"/>
    </source>
</evidence>